<dbReference type="Gene3D" id="3.60.21.10">
    <property type="match status" value="2"/>
</dbReference>
<protein>
    <recommendedName>
        <fullName evidence="1">Calcineurin-like phosphoesterase domain-containing protein</fullName>
    </recommendedName>
</protein>
<dbReference type="AlphaFoldDB" id="A0A9W9YCN6"/>
<dbReference type="GO" id="GO:0000298">
    <property type="term" value="F:endopolyphosphatase activity"/>
    <property type="evidence" value="ECO:0007669"/>
    <property type="project" value="TreeGrafter"/>
</dbReference>
<dbReference type="GO" id="GO:0016791">
    <property type="term" value="F:phosphatase activity"/>
    <property type="evidence" value="ECO:0007669"/>
    <property type="project" value="TreeGrafter"/>
</dbReference>
<dbReference type="PANTHER" id="PTHR42850:SF4">
    <property type="entry name" value="ZINC-DEPENDENT ENDOPOLYPHOSPHATASE"/>
    <property type="match status" value="1"/>
</dbReference>
<dbReference type="InterPro" id="IPR050126">
    <property type="entry name" value="Ap4A_hydrolase"/>
</dbReference>
<dbReference type="OrthoDB" id="10267127at2759"/>
<dbReference type="GO" id="GO:0006798">
    <property type="term" value="P:polyphosphate catabolic process"/>
    <property type="evidence" value="ECO:0007669"/>
    <property type="project" value="TreeGrafter"/>
</dbReference>
<dbReference type="InterPro" id="IPR004843">
    <property type="entry name" value="Calcineurin-like_PHP"/>
</dbReference>
<dbReference type="EMBL" id="MU827785">
    <property type="protein sequence ID" value="KAJ7333803.1"/>
    <property type="molecule type" value="Genomic_DNA"/>
</dbReference>
<sequence>MLNLISCRARSGYESLSKENRIFEWYIHDVINGSIWLNDGWAYERGTKNPRRFFRQIRSHLQKRCGSFLGNKLGKGHKITLPPSTPHLTINPSLLEGKRVLFVGDVHGCFDELEELYNKCTHPDKDTVVVFVGDLVFKGPKTLEVIRFARETGSFSVRGNHEQSVLTEILHKRRDEPVRGVPLPEQDPLGMIFIRNYIPEKFQGISQIDDGFPWASMWNGPQHVVFGHDARRDFSSMHMLLVLTLDVYMAII</sequence>
<dbReference type="InterPro" id="IPR029052">
    <property type="entry name" value="Metallo-depent_PP-like"/>
</dbReference>
<proteinExistence type="predicted"/>
<dbReference type="SUPFAM" id="SSF56300">
    <property type="entry name" value="Metallo-dependent phosphatases"/>
    <property type="match status" value="1"/>
</dbReference>
<keyword evidence="3" id="KW-1185">Reference proteome</keyword>
<comment type="caution">
    <text evidence="2">The sequence shown here is derived from an EMBL/GenBank/DDBJ whole genome shotgun (WGS) entry which is preliminary data.</text>
</comment>
<reference evidence="2" key="1">
    <citation type="submission" date="2023-01" db="EMBL/GenBank/DDBJ databases">
        <title>Genome assembly of the deep-sea coral Lophelia pertusa.</title>
        <authorList>
            <person name="Herrera S."/>
            <person name="Cordes E."/>
        </authorList>
    </citation>
    <scope>NUCLEOTIDE SEQUENCE</scope>
    <source>
        <strain evidence="2">USNM1676648</strain>
        <tissue evidence="2">Polyp</tissue>
    </source>
</reference>
<dbReference type="PANTHER" id="PTHR42850">
    <property type="entry name" value="METALLOPHOSPHOESTERASE"/>
    <property type="match status" value="1"/>
</dbReference>
<organism evidence="2 3">
    <name type="scientific">Desmophyllum pertusum</name>
    <dbReference type="NCBI Taxonomy" id="174260"/>
    <lineage>
        <taxon>Eukaryota</taxon>
        <taxon>Metazoa</taxon>
        <taxon>Cnidaria</taxon>
        <taxon>Anthozoa</taxon>
        <taxon>Hexacorallia</taxon>
        <taxon>Scleractinia</taxon>
        <taxon>Caryophylliina</taxon>
        <taxon>Caryophylliidae</taxon>
        <taxon>Desmophyllum</taxon>
    </lineage>
</organism>
<dbReference type="GO" id="GO:0005737">
    <property type="term" value="C:cytoplasm"/>
    <property type="evidence" value="ECO:0007669"/>
    <property type="project" value="TreeGrafter"/>
</dbReference>
<name>A0A9W9YCN6_9CNID</name>
<accession>A0A9W9YCN6</accession>
<evidence type="ECO:0000313" key="3">
    <source>
        <dbReference type="Proteomes" id="UP001163046"/>
    </source>
</evidence>
<evidence type="ECO:0000259" key="1">
    <source>
        <dbReference type="Pfam" id="PF00149"/>
    </source>
</evidence>
<dbReference type="Pfam" id="PF00149">
    <property type="entry name" value="Metallophos"/>
    <property type="match status" value="1"/>
</dbReference>
<evidence type="ECO:0000313" key="2">
    <source>
        <dbReference type="EMBL" id="KAJ7333803.1"/>
    </source>
</evidence>
<feature type="domain" description="Calcineurin-like phosphoesterase" evidence="1">
    <location>
        <begin position="99"/>
        <end position="183"/>
    </location>
</feature>
<dbReference type="Proteomes" id="UP001163046">
    <property type="component" value="Unassembled WGS sequence"/>
</dbReference>
<gene>
    <name evidence="2" type="ORF">OS493_015895</name>
</gene>